<dbReference type="PANTHER" id="PTHR46336">
    <property type="entry name" value="OS02G0260700 PROTEIN"/>
    <property type="match status" value="1"/>
</dbReference>
<dbReference type="Pfam" id="PF00651">
    <property type="entry name" value="BTB"/>
    <property type="match status" value="1"/>
</dbReference>
<dbReference type="InterPro" id="IPR045890">
    <property type="entry name" value="POB1-like"/>
</dbReference>
<dbReference type="SMART" id="SM00225">
    <property type="entry name" value="BTB"/>
    <property type="match status" value="1"/>
</dbReference>
<dbReference type="SUPFAM" id="SSF54695">
    <property type="entry name" value="POZ domain"/>
    <property type="match status" value="1"/>
</dbReference>
<dbReference type="Proteomes" id="UP001558713">
    <property type="component" value="Unassembled WGS sequence"/>
</dbReference>
<dbReference type="Gene3D" id="1.25.40.420">
    <property type="match status" value="1"/>
</dbReference>
<dbReference type="SMART" id="SM00875">
    <property type="entry name" value="BACK"/>
    <property type="match status" value="1"/>
</dbReference>
<dbReference type="AlphaFoldDB" id="A0ABD0ZU26"/>
<dbReference type="InterPro" id="IPR011705">
    <property type="entry name" value="BACK"/>
</dbReference>
<evidence type="ECO:0000256" key="3">
    <source>
        <dbReference type="ARBA" id="ARBA00022786"/>
    </source>
</evidence>
<dbReference type="FunFam" id="1.25.40.420:FF:000008">
    <property type="entry name" value="BTB/POZ domain-containing protein POB1"/>
    <property type="match status" value="1"/>
</dbReference>
<proteinExistence type="predicted"/>
<keyword evidence="6" id="KW-1185">Reference proteome</keyword>
<feature type="domain" description="BTB" evidence="4">
    <location>
        <begin position="108"/>
        <end position="168"/>
    </location>
</feature>
<dbReference type="InterPro" id="IPR000210">
    <property type="entry name" value="BTB/POZ_dom"/>
</dbReference>
<dbReference type="Gene3D" id="3.30.710.10">
    <property type="entry name" value="Potassium Channel Kv1.1, Chain A"/>
    <property type="match status" value="1"/>
</dbReference>
<dbReference type="EMBL" id="JBANAX010000674">
    <property type="protein sequence ID" value="KAL1198118.1"/>
    <property type="molecule type" value="Genomic_DNA"/>
</dbReference>
<gene>
    <name evidence="5" type="ORF">V5N11_001203</name>
</gene>
<name>A0ABD0ZU26_CARAN</name>
<reference evidence="5 6" key="1">
    <citation type="submission" date="2024-04" db="EMBL/GenBank/DDBJ databases">
        <title>Genome assembly C_amara_ONT_v2.</title>
        <authorList>
            <person name="Yant L."/>
            <person name="Moore C."/>
            <person name="Slenker M."/>
        </authorList>
    </citation>
    <scope>NUCLEOTIDE SEQUENCE [LARGE SCALE GENOMIC DNA]</scope>
    <source>
        <tissue evidence="5">Leaf</tissue>
    </source>
</reference>
<evidence type="ECO:0000259" key="4">
    <source>
        <dbReference type="PROSITE" id="PS50097"/>
    </source>
</evidence>
<protein>
    <submittedName>
        <fullName evidence="5">BTB/POZ domain-containing protein</fullName>
    </submittedName>
</protein>
<organism evidence="5 6">
    <name type="scientific">Cardamine amara subsp. amara</name>
    <dbReference type="NCBI Taxonomy" id="228776"/>
    <lineage>
        <taxon>Eukaryota</taxon>
        <taxon>Viridiplantae</taxon>
        <taxon>Streptophyta</taxon>
        <taxon>Embryophyta</taxon>
        <taxon>Tracheophyta</taxon>
        <taxon>Spermatophyta</taxon>
        <taxon>Magnoliopsida</taxon>
        <taxon>eudicotyledons</taxon>
        <taxon>Gunneridae</taxon>
        <taxon>Pentapetalae</taxon>
        <taxon>rosids</taxon>
        <taxon>malvids</taxon>
        <taxon>Brassicales</taxon>
        <taxon>Brassicaceae</taxon>
        <taxon>Cardamineae</taxon>
        <taxon>Cardamine</taxon>
    </lineage>
</organism>
<dbReference type="PROSITE" id="PS50097">
    <property type="entry name" value="BTB"/>
    <property type="match status" value="1"/>
</dbReference>
<evidence type="ECO:0000313" key="6">
    <source>
        <dbReference type="Proteomes" id="UP001558713"/>
    </source>
</evidence>
<dbReference type="InterPro" id="IPR011333">
    <property type="entry name" value="SKP1/BTB/POZ_sf"/>
</dbReference>
<comment type="function">
    <text evidence="1">May act as a substrate-specific adapter of an E3 ubiquitin-protein ligase complex (CUL3-RBX1-BTB) which mediates the ubiquitination and subsequent proteasomal degradation of target proteins.</text>
</comment>
<accession>A0ABD0ZU26</accession>
<keyword evidence="3" id="KW-0833">Ubl conjugation pathway</keyword>
<sequence>MEMKGKDFGFAINNVIFSDRLLRLEITHDSEVSCSSIVDCVRDHKRRRQDVKNHSNVATCHVEFDLNKNLCETNYEKHEETMLMAKHESRSVWNCINWLTNPSVMRVKELHINSAILAATSPFFYKLFSNGMLESEQKKLTLKIDASEEEAVMELFSFIYINSLSVTSVPALLDVLMAADKFEVESCMKYCIRVLFNMPMTLDSSSLFLDLPSTLLMADSVKPLIVASTQFVTSYYNDLAKFPLEKLLALPLVGIEAMLASDDLQIACEDIIYEVVLKWTKTHYSVLEERQEILGSHLARYIRFPHMTCRRLKKILISDDFRPSVASKLVLEALFFKADRRSTLSSNEPASINHRFVERAYKHRPIKIVEFEVPLSKCIVYLDLKRKECEDLYPSRQMYSQAFHLGGQGFFLSAHCNMDQLTRSNPTEEFVSKYKGNYKLTRGKAAGDRSLFAIPWDSFIAKDCPYFINDVLHLRAELSIHH</sequence>
<evidence type="ECO:0000256" key="2">
    <source>
        <dbReference type="ARBA" id="ARBA00004906"/>
    </source>
</evidence>
<dbReference type="CDD" id="cd18186">
    <property type="entry name" value="BTB_POZ_ZBTB_KLHL-like"/>
    <property type="match status" value="1"/>
</dbReference>
<evidence type="ECO:0000313" key="5">
    <source>
        <dbReference type="EMBL" id="KAL1198118.1"/>
    </source>
</evidence>
<comment type="caution">
    <text evidence="5">The sequence shown here is derived from an EMBL/GenBank/DDBJ whole genome shotgun (WGS) entry which is preliminary data.</text>
</comment>
<dbReference type="PANTHER" id="PTHR46336:SF8">
    <property type="entry name" value="BTB DOMAIN-CONTAINING PROTEIN"/>
    <property type="match status" value="1"/>
</dbReference>
<comment type="pathway">
    <text evidence="2">Protein modification; protein ubiquitination.</text>
</comment>
<evidence type="ECO:0000256" key="1">
    <source>
        <dbReference type="ARBA" id="ARBA00002668"/>
    </source>
</evidence>
<dbReference type="Pfam" id="PF07707">
    <property type="entry name" value="BACK"/>
    <property type="match status" value="1"/>
</dbReference>